<dbReference type="EMBL" id="QZKI01000032">
    <property type="protein sequence ID" value="RJP73113.1"/>
    <property type="molecule type" value="Genomic_DNA"/>
</dbReference>
<evidence type="ECO:0000256" key="1">
    <source>
        <dbReference type="ARBA" id="ARBA00022679"/>
    </source>
</evidence>
<dbReference type="InterPro" id="IPR029016">
    <property type="entry name" value="GAF-like_dom_sf"/>
</dbReference>
<dbReference type="AlphaFoldDB" id="A0A419F3W1"/>
<keyword evidence="4" id="KW-0597">Phosphoprotein</keyword>
<dbReference type="PANTHER" id="PTHR43156:SF2">
    <property type="entry name" value="STAGE II SPORULATION PROTEIN E"/>
    <property type="match status" value="1"/>
</dbReference>
<protein>
    <submittedName>
        <fullName evidence="6">Response regulator</fullName>
    </submittedName>
</protein>
<reference evidence="6 7" key="1">
    <citation type="journal article" date="2017" name="ISME J.">
        <title>Energy and carbon metabolisms in a deep terrestrial subsurface fluid microbial community.</title>
        <authorList>
            <person name="Momper L."/>
            <person name="Jungbluth S.P."/>
            <person name="Lee M.D."/>
            <person name="Amend J.P."/>
        </authorList>
    </citation>
    <scope>NUCLEOTIDE SEQUENCE [LARGE SCALE GENOMIC DNA]</scope>
    <source>
        <strain evidence="6">SURF_17</strain>
    </source>
</reference>
<keyword evidence="3" id="KW-0378">Hydrolase</keyword>
<evidence type="ECO:0000256" key="2">
    <source>
        <dbReference type="ARBA" id="ARBA00022777"/>
    </source>
</evidence>
<dbReference type="SUPFAM" id="SSF52172">
    <property type="entry name" value="CheY-like"/>
    <property type="match status" value="1"/>
</dbReference>
<dbReference type="Proteomes" id="UP000285961">
    <property type="component" value="Unassembled WGS sequence"/>
</dbReference>
<organism evidence="6 7">
    <name type="scientific">Candidatus Abyssobacteria bacterium SURF_17</name>
    <dbReference type="NCBI Taxonomy" id="2093361"/>
    <lineage>
        <taxon>Bacteria</taxon>
        <taxon>Pseudomonadati</taxon>
        <taxon>Candidatus Hydrogenedentota</taxon>
        <taxon>Candidatus Abyssobacteria</taxon>
    </lineage>
</organism>
<evidence type="ECO:0000313" key="7">
    <source>
        <dbReference type="Proteomes" id="UP000285961"/>
    </source>
</evidence>
<proteinExistence type="predicted"/>
<dbReference type="SUPFAM" id="SSF81606">
    <property type="entry name" value="PP2C-like"/>
    <property type="match status" value="1"/>
</dbReference>
<dbReference type="InterPro" id="IPR011006">
    <property type="entry name" value="CheY-like_superfamily"/>
</dbReference>
<dbReference type="Pfam" id="PF00072">
    <property type="entry name" value="Response_reg"/>
    <property type="match status" value="1"/>
</dbReference>
<comment type="caution">
    <text evidence="6">The sequence shown here is derived from an EMBL/GenBank/DDBJ whole genome shotgun (WGS) entry which is preliminary data.</text>
</comment>
<dbReference type="PROSITE" id="PS50110">
    <property type="entry name" value="RESPONSE_REGULATORY"/>
    <property type="match status" value="1"/>
</dbReference>
<sequence>MKGHAKIVVFDPDTEARGATARCLIENDWEVIPVSSFAETMETLKQGSVDIVLLDADINELRGVEIIREAKARNPEVSIILTGTQHSVEKNPNMLMFAGYEYVAKPIHRDAICSAIEQRLNQQHLYRVCSALSVTLKVDTVLSILLESALQEVGADQAAVLLRDGPPDVLRLTAAKGFPDGCLGAACAVDDSSIVGLALMTNEPIVLQGGFARLPFVPDDVSREVSSSICAPIRIGGKTLGLLNINRLNHTRPFCQSEVRTVEILALQTAVAIQNAREHHHALERHRLRQELEFARSIQQSLLPAMTGYERFAEVAARSIPANVIGGDFFDFVELAPAQCGILIGDVAGKGIPGALLMVRTISNFRLRARPEQEPGEVLEQLNNELVRGKMRGVYVTAIYAVLDFAHGTLRFANAGHPPFFMLRGSSPKADCSISSAGIPLGIESNSSFETAELSFKSGDLAFFYTDGIIEAKNPHGEQFSLARLENAVETFPRRPETLVIRVLGEVTAFTAPGSHHDDLTLLAVKTNYPG</sequence>
<dbReference type="InterPro" id="IPR003018">
    <property type="entry name" value="GAF"/>
</dbReference>
<gene>
    <name evidence="6" type="ORF">C4532_04910</name>
</gene>
<dbReference type="SMART" id="SM00331">
    <property type="entry name" value="PP2C_SIG"/>
    <property type="match status" value="1"/>
</dbReference>
<keyword evidence="2" id="KW-0418">Kinase</keyword>
<keyword evidence="1" id="KW-0808">Transferase</keyword>
<evidence type="ECO:0000256" key="4">
    <source>
        <dbReference type="PROSITE-ProRule" id="PRU00169"/>
    </source>
</evidence>
<dbReference type="SMART" id="SM00448">
    <property type="entry name" value="REC"/>
    <property type="match status" value="1"/>
</dbReference>
<dbReference type="PANTHER" id="PTHR43156">
    <property type="entry name" value="STAGE II SPORULATION PROTEIN E-RELATED"/>
    <property type="match status" value="1"/>
</dbReference>
<accession>A0A419F3W1</accession>
<evidence type="ECO:0000259" key="5">
    <source>
        <dbReference type="PROSITE" id="PS50110"/>
    </source>
</evidence>
<dbReference type="SUPFAM" id="SSF55781">
    <property type="entry name" value="GAF domain-like"/>
    <property type="match status" value="1"/>
</dbReference>
<evidence type="ECO:0000256" key="3">
    <source>
        <dbReference type="ARBA" id="ARBA00022801"/>
    </source>
</evidence>
<dbReference type="SMART" id="SM00065">
    <property type="entry name" value="GAF"/>
    <property type="match status" value="1"/>
</dbReference>
<dbReference type="GO" id="GO:0000160">
    <property type="term" value="P:phosphorelay signal transduction system"/>
    <property type="evidence" value="ECO:0007669"/>
    <property type="project" value="InterPro"/>
</dbReference>
<dbReference type="Gene3D" id="3.60.40.10">
    <property type="entry name" value="PPM-type phosphatase domain"/>
    <property type="match status" value="1"/>
</dbReference>
<dbReference type="InterPro" id="IPR001932">
    <property type="entry name" value="PPM-type_phosphatase-like_dom"/>
</dbReference>
<evidence type="ECO:0000313" key="6">
    <source>
        <dbReference type="EMBL" id="RJP73113.1"/>
    </source>
</evidence>
<dbReference type="Gene3D" id="3.40.50.2300">
    <property type="match status" value="1"/>
</dbReference>
<dbReference type="InterPro" id="IPR001789">
    <property type="entry name" value="Sig_transdc_resp-reg_receiver"/>
</dbReference>
<name>A0A419F3W1_9BACT</name>
<dbReference type="Gene3D" id="3.30.450.40">
    <property type="match status" value="1"/>
</dbReference>
<feature type="modified residue" description="4-aspartylphosphate" evidence="4">
    <location>
        <position position="55"/>
    </location>
</feature>
<dbReference type="InterPro" id="IPR052016">
    <property type="entry name" value="Bact_Sigma-Reg"/>
</dbReference>
<dbReference type="InterPro" id="IPR036457">
    <property type="entry name" value="PPM-type-like_dom_sf"/>
</dbReference>
<feature type="domain" description="Response regulatory" evidence="5">
    <location>
        <begin position="6"/>
        <end position="120"/>
    </location>
</feature>
<dbReference type="Pfam" id="PF13185">
    <property type="entry name" value="GAF_2"/>
    <property type="match status" value="1"/>
</dbReference>
<dbReference type="GO" id="GO:0016301">
    <property type="term" value="F:kinase activity"/>
    <property type="evidence" value="ECO:0007669"/>
    <property type="project" value="UniProtKB-KW"/>
</dbReference>
<dbReference type="Pfam" id="PF07228">
    <property type="entry name" value="SpoIIE"/>
    <property type="match status" value="1"/>
</dbReference>
<dbReference type="GO" id="GO:0016791">
    <property type="term" value="F:phosphatase activity"/>
    <property type="evidence" value="ECO:0007669"/>
    <property type="project" value="TreeGrafter"/>
</dbReference>